<evidence type="ECO:0000256" key="7">
    <source>
        <dbReference type="ARBA" id="ARBA00022989"/>
    </source>
</evidence>
<keyword evidence="18" id="KW-1185">Reference proteome</keyword>
<evidence type="ECO:0000256" key="16">
    <source>
        <dbReference type="SAM" id="MobiDB-lite"/>
    </source>
</evidence>
<dbReference type="PANTHER" id="PTHR11616">
    <property type="entry name" value="SODIUM/CHLORIDE DEPENDENT TRANSPORTER"/>
    <property type="match status" value="1"/>
</dbReference>
<keyword evidence="4" id="KW-0812">Transmembrane</keyword>
<protein>
    <recommendedName>
        <fullName evidence="14">Sodium-dependent nutrient amino acid transporter 1</fullName>
    </recommendedName>
</protein>
<dbReference type="GO" id="GO:0005283">
    <property type="term" value="F:amino acid:sodium symporter activity"/>
    <property type="evidence" value="ECO:0007669"/>
    <property type="project" value="TreeGrafter"/>
</dbReference>
<evidence type="ECO:0000256" key="3">
    <source>
        <dbReference type="ARBA" id="ARBA00022448"/>
    </source>
</evidence>
<evidence type="ECO:0000256" key="11">
    <source>
        <dbReference type="ARBA" id="ARBA00023180"/>
    </source>
</evidence>
<feature type="binding site" evidence="15">
    <location>
        <position position="91"/>
    </location>
    <ligand>
        <name>Na(+)</name>
        <dbReference type="ChEBI" id="CHEBI:29101"/>
        <label>1</label>
    </ligand>
</feature>
<dbReference type="GO" id="GO:0046872">
    <property type="term" value="F:metal ion binding"/>
    <property type="evidence" value="ECO:0007669"/>
    <property type="project" value="UniProtKB-KW"/>
</dbReference>
<evidence type="ECO:0000256" key="15">
    <source>
        <dbReference type="PIRSR" id="PIRSR600175-1"/>
    </source>
</evidence>
<dbReference type="InterPro" id="IPR037272">
    <property type="entry name" value="SNS_sf"/>
</dbReference>
<keyword evidence="15" id="KW-0479">Metal-binding</keyword>
<dbReference type="SUPFAM" id="SSF161070">
    <property type="entry name" value="SNF-like"/>
    <property type="match status" value="1"/>
</dbReference>
<feature type="binding site" evidence="15">
    <location>
        <position position="88"/>
    </location>
    <ligand>
        <name>Na(+)</name>
        <dbReference type="ChEBI" id="CHEBI:29101"/>
        <label>1</label>
    </ligand>
</feature>
<gene>
    <name evidence="17" type="ORF">NTEN_LOCUS23551</name>
</gene>
<keyword evidence="3" id="KW-0813">Transport</keyword>
<dbReference type="Pfam" id="PF00209">
    <property type="entry name" value="SNF"/>
    <property type="match status" value="1"/>
</dbReference>
<keyword evidence="9" id="KW-0406">Ion transport</keyword>
<dbReference type="AlphaFoldDB" id="A0A6H5HQ50"/>
<comment type="function">
    <text evidence="13">Unusual broad substrate spectrum amino acid:sodium cotransporter that promotes absorption of the D isomers of essential amino acids. Neutral amino acids are the preferred substrates, especially methionine and phenylalanine.</text>
</comment>
<dbReference type="PROSITE" id="PS50267">
    <property type="entry name" value="NA_NEUROTRAN_SYMP_3"/>
    <property type="match status" value="1"/>
</dbReference>
<dbReference type="GO" id="GO:0005886">
    <property type="term" value="C:plasma membrane"/>
    <property type="evidence" value="ECO:0007669"/>
    <property type="project" value="TreeGrafter"/>
</dbReference>
<evidence type="ECO:0000256" key="2">
    <source>
        <dbReference type="ARBA" id="ARBA00006459"/>
    </source>
</evidence>
<keyword evidence="5" id="KW-0769">Symport</keyword>
<organism evidence="17 18">
    <name type="scientific">Nesidiocoris tenuis</name>
    <dbReference type="NCBI Taxonomy" id="355587"/>
    <lineage>
        <taxon>Eukaryota</taxon>
        <taxon>Metazoa</taxon>
        <taxon>Ecdysozoa</taxon>
        <taxon>Arthropoda</taxon>
        <taxon>Hexapoda</taxon>
        <taxon>Insecta</taxon>
        <taxon>Pterygota</taxon>
        <taxon>Neoptera</taxon>
        <taxon>Paraneoptera</taxon>
        <taxon>Hemiptera</taxon>
        <taxon>Heteroptera</taxon>
        <taxon>Panheteroptera</taxon>
        <taxon>Cimicomorpha</taxon>
        <taxon>Miridae</taxon>
        <taxon>Dicyphina</taxon>
        <taxon>Nesidiocoris</taxon>
    </lineage>
</organism>
<evidence type="ECO:0000256" key="1">
    <source>
        <dbReference type="ARBA" id="ARBA00004141"/>
    </source>
</evidence>
<comment type="subcellular location">
    <subcellularLocation>
        <location evidence="1">Membrane</location>
        <topology evidence="1">Multi-pass membrane protein</topology>
    </subcellularLocation>
</comment>
<evidence type="ECO:0000256" key="4">
    <source>
        <dbReference type="ARBA" id="ARBA00022692"/>
    </source>
</evidence>
<keyword evidence="10" id="KW-0472">Membrane</keyword>
<dbReference type="InterPro" id="IPR000175">
    <property type="entry name" value="Na/ntran_symport"/>
</dbReference>
<dbReference type="Proteomes" id="UP000479000">
    <property type="component" value="Unassembled WGS sequence"/>
</dbReference>
<evidence type="ECO:0000256" key="6">
    <source>
        <dbReference type="ARBA" id="ARBA00022970"/>
    </source>
</evidence>
<evidence type="ECO:0000256" key="14">
    <source>
        <dbReference type="ARBA" id="ARBA00040215"/>
    </source>
</evidence>
<evidence type="ECO:0000256" key="5">
    <source>
        <dbReference type="ARBA" id="ARBA00022847"/>
    </source>
</evidence>
<keyword evidence="6" id="KW-0029">Amino-acid transport</keyword>
<name>A0A6H5HQ50_9HEMI</name>
<evidence type="ECO:0000313" key="17">
    <source>
        <dbReference type="EMBL" id="CAB0019911.1"/>
    </source>
</evidence>
<accession>A0A6H5HQ50</accession>
<reference evidence="17 18" key="1">
    <citation type="submission" date="2020-02" db="EMBL/GenBank/DDBJ databases">
        <authorList>
            <person name="Ferguson B K."/>
        </authorList>
    </citation>
    <scope>NUCLEOTIDE SEQUENCE [LARGE SCALE GENOMIC DNA]</scope>
</reference>
<keyword evidence="7" id="KW-1133">Transmembrane helix</keyword>
<evidence type="ECO:0000256" key="12">
    <source>
        <dbReference type="ARBA" id="ARBA00023201"/>
    </source>
</evidence>
<evidence type="ECO:0000256" key="10">
    <source>
        <dbReference type="ARBA" id="ARBA00023136"/>
    </source>
</evidence>
<evidence type="ECO:0000256" key="8">
    <source>
        <dbReference type="ARBA" id="ARBA00023053"/>
    </source>
</evidence>
<evidence type="ECO:0000313" key="18">
    <source>
        <dbReference type="Proteomes" id="UP000479000"/>
    </source>
</evidence>
<evidence type="ECO:0000256" key="13">
    <source>
        <dbReference type="ARBA" id="ARBA00037785"/>
    </source>
</evidence>
<comment type="similarity">
    <text evidence="2">Belongs to the sodium:neurotransmitter symporter (SNF) (TC 2.A.22) family.</text>
</comment>
<keyword evidence="8 15" id="KW-0915">Sodium</keyword>
<sequence length="155" mass="17196">MKVALVRLRCHLDRNNDLILRMTGHPEGKRARGGSVRVGGRRLSVPPRRESGSEARVMDAAIRRPSLAALADRGTWGSPWEFLLSCVGLSVGIGNVWRFPYLAYQNGGENDADETPMSEMRRSYRSLSTTASRTSSIRNGCELQTKATRVDYSGR</sequence>
<dbReference type="EMBL" id="CADCXU010034692">
    <property type="protein sequence ID" value="CAB0019911.1"/>
    <property type="molecule type" value="Genomic_DNA"/>
</dbReference>
<feature type="binding site" evidence="15">
    <location>
        <position position="95"/>
    </location>
    <ligand>
        <name>Na(+)</name>
        <dbReference type="ChEBI" id="CHEBI:29101"/>
        <label>1</label>
    </ligand>
</feature>
<dbReference type="PANTHER" id="PTHR11616:SF321">
    <property type="entry name" value="SODIUM-DEPENDENT NUTRIENT AMINO ACID TRANSPORTER 1-RELATED"/>
    <property type="match status" value="1"/>
</dbReference>
<dbReference type="GO" id="GO:0089718">
    <property type="term" value="P:amino acid import across plasma membrane"/>
    <property type="evidence" value="ECO:0007669"/>
    <property type="project" value="TreeGrafter"/>
</dbReference>
<keyword evidence="11" id="KW-0325">Glycoprotein</keyword>
<proteinExistence type="inferred from homology"/>
<evidence type="ECO:0000256" key="9">
    <source>
        <dbReference type="ARBA" id="ARBA00023065"/>
    </source>
</evidence>
<keyword evidence="12" id="KW-0739">Sodium transport</keyword>
<dbReference type="OrthoDB" id="6581954at2759"/>
<feature type="region of interest" description="Disordered" evidence="16">
    <location>
        <begin position="24"/>
        <end position="52"/>
    </location>
</feature>